<accession>A0A2J7QL80</accession>
<dbReference type="AlphaFoldDB" id="A0A2J7QL80"/>
<organism evidence="1 2">
    <name type="scientific">Cryptotermes secundus</name>
    <dbReference type="NCBI Taxonomy" id="105785"/>
    <lineage>
        <taxon>Eukaryota</taxon>
        <taxon>Metazoa</taxon>
        <taxon>Ecdysozoa</taxon>
        <taxon>Arthropoda</taxon>
        <taxon>Hexapoda</taxon>
        <taxon>Insecta</taxon>
        <taxon>Pterygota</taxon>
        <taxon>Neoptera</taxon>
        <taxon>Polyneoptera</taxon>
        <taxon>Dictyoptera</taxon>
        <taxon>Blattodea</taxon>
        <taxon>Blattoidea</taxon>
        <taxon>Termitoidae</taxon>
        <taxon>Kalotermitidae</taxon>
        <taxon>Cryptotermitinae</taxon>
        <taxon>Cryptotermes</taxon>
    </lineage>
</organism>
<dbReference type="InParanoid" id="A0A2J7QL80"/>
<dbReference type="Proteomes" id="UP000235965">
    <property type="component" value="Unassembled WGS sequence"/>
</dbReference>
<proteinExistence type="predicted"/>
<gene>
    <name evidence="1" type="ORF">B7P43_G07832</name>
</gene>
<dbReference type="EMBL" id="NEVH01013250">
    <property type="protein sequence ID" value="PNF29343.1"/>
    <property type="molecule type" value="Genomic_DNA"/>
</dbReference>
<evidence type="ECO:0000313" key="1">
    <source>
        <dbReference type="EMBL" id="PNF29343.1"/>
    </source>
</evidence>
<name>A0A2J7QL80_9NEOP</name>
<keyword evidence="2" id="KW-1185">Reference proteome</keyword>
<protein>
    <submittedName>
        <fullName evidence="1">Uncharacterized protein</fullName>
    </submittedName>
</protein>
<reference evidence="1 2" key="1">
    <citation type="submission" date="2017-12" db="EMBL/GenBank/DDBJ databases">
        <title>Hemimetabolous genomes reveal molecular basis of termite eusociality.</title>
        <authorList>
            <person name="Harrison M.C."/>
            <person name="Jongepier E."/>
            <person name="Robertson H.M."/>
            <person name="Arning N."/>
            <person name="Bitard-Feildel T."/>
            <person name="Chao H."/>
            <person name="Childers C.P."/>
            <person name="Dinh H."/>
            <person name="Doddapaneni H."/>
            <person name="Dugan S."/>
            <person name="Gowin J."/>
            <person name="Greiner C."/>
            <person name="Han Y."/>
            <person name="Hu H."/>
            <person name="Hughes D.S.T."/>
            <person name="Huylmans A.-K."/>
            <person name="Kemena C."/>
            <person name="Kremer L.P.M."/>
            <person name="Lee S.L."/>
            <person name="Lopez-Ezquerra A."/>
            <person name="Mallet L."/>
            <person name="Monroy-Kuhn J.M."/>
            <person name="Moser A."/>
            <person name="Murali S.C."/>
            <person name="Muzny D.M."/>
            <person name="Otani S."/>
            <person name="Piulachs M.-D."/>
            <person name="Poelchau M."/>
            <person name="Qu J."/>
            <person name="Schaub F."/>
            <person name="Wada-Katsumata A."/>
            <person name="Worley K.C."/>
            <person name="Xie Q."/>
            <person name="Ylla G."/>
            <person name="Poulsen M."/>
            <person name="Gibbs R.A."/>
            <person name="Schal C."/>
            <person name="Richards S."/>
            <person name="Belles X."/>
            <person name="Korb J."/>
            <person name="Bornberg-Bauer E."/>
        </authorList>
    </citation>
    <scope>NUCLEOTIDE SEQUENCE [LARGE SCALE GENOMIC DNA]</scope>
    <source>
        <tissue evidence="1">Whole body</tissue>
    </source>
</reference>
<sequence length="115" mass="13245">MKHLAQEIGASKSRARTAKQLLKLTPHKFFSDEVWFHLQGYINMQNKHYWISVNPYLTHAVPLHPVRVGVWWAVSGIWPTHSPNLKPLDFSYEVVCRTKFTTVTPNGRLHHSSSG</sequence>
<evidence type="ECO:0000313" key="2">
    <source>
        <dbReference type="Proteomes" id="UP000235965"/>
    </source>
</evidence>
<comment type="caution">
    <text evidence="1">The sequence shown here is derived from an EMBL/GenBank/DDBJ whole genome shotgun (WGS) entry which is preliminary data.</text>
</comment>